<organism evidence="4 5">
    <name type="scientific">Microbacterium hominis</name>
    <dbReference type="NCBI Taxonomy" id="162426"/>
    <lineage>
        <taxon>Bacteria</taxon>
        <taxon>Bacillati</taxon>
        <taxon>Actinomycetota</taxon>
        <taxon>Actinomycetes</taxon>
        <taxon>Micrococcales</taxon>
        <taxon>Microbacteriaceae</taxon>
        <taxon>Microbacterium</taxon>
    </lineage>
</organism>
<comment type="similarity">
    <text evidence="2">Belongs to the class-II fumarase/aspartase family.</text>
</comment>
<dbReference type="InterPro" id="IPR000362">
    <property type="entry name" value="Fumarate_lyase_fam"/>
</dbReference>
<evidence type="ECO:0000313" key="5">
    <source>
        <dbReference type="Proteomes" id="UP000502498"/>
    </source>
</evidence>
<dbReference type="Gene3D" id="1.10.275.10">
    <property type="entry name" value="Fumarase/aspartase (N-terminal domain)"/>
    <property type="match status" value="1"/>
</dbReference>
<name>A0A7D4TIH2_9MICO</name>
<dbReference type="PANTHER" id="PTHR43172">
    <property type="entry name" value="ADENYLOSUCCINATE LYASE"/>
    <property type="match status" value="1"/>
</dbReference>
<gene>
    <name evidence="4" type="ORF">HQM25_16390</name>
</gene>
<evidence type="ECO:0000313" key="4">
    <source>
        <dbReference type="EMBL" id="QKJ20781.1"/>
    </source>
</evidence>
<dbReference type="InterPro" id="IPR019468">
    <property type="entry name" value="AdenyloSucc_lyase_C"/>
</dbReference>
<evidence type="ECO:0000259" key="3">
    <source>
        <dbReference type="SMART" id="SM00998"/>
    </source>
</evidence>
<dbReference type="SUPFAM" id="SSF48557">
    <property type="entry name" value="L-aspartase-like"/>
    <property type="match status" value="1"/>
</dbReference>
<dbReference type="SMART" id="SM00998">
    <property type="entry name" value="ADSL_C"/>
    <property type="match status" value="1"/>
</dbReference>
<dbReference type="PROSITE" id="PS00163">
    <property type="entry name" value="FUMARATE_LYASES"/>
    <property type="match status" value="1"/>
</dbReference>
<dbReference type="InterPro" id="IPR022761">
    <property type="entry name" value="Fumarate_lyase_N"/>
</dbReference>
<proteinExistence type="inferred from homology"/>
<dbReference type="Gene3D" id="1.20.200.10">
    <property type="entry name" value="Fumarase/aspartase (Central domain)"/>
    <property type="match status" value="1"/>
</dbReference>
<evidence type="ECO:0000256" key="1">
    <source>
        <dbReference type="ARBA" id="ARBA00023239"/>
    </source>
</evidence>
<protein>
    <submittedName>
        <fullName evidence="4">Adenylosuccinate lyase</fullName>
    </submittedName>
</protein>
<dbReference type="InterPro" id="IPR024083">
    <property type="entry name" value="Fumarase/histidase_N"/>
</dbReference>
<dbReference type="AlphaFoldDB" id="A0A7D4TIH2"/>
<dbReference type="PANTHER" id="PTHR43172:SF2">
    <property type="entry name" value="ADENYLOSUCCINATE LYASE C-TERMINAL DOMAIN-CONTAINING PROTEIN"/>
    <property type="match status" value="1"/>
</dbReference>
<dbReference type="GO" id="GO:0016829">
    <property type="term" value="F:lyase activity"/>
    <property type="evidence" value="ECO:0007669"/>
    <property type="project" value="UniProtKB-KW"/>
</dbReference>
<dbReference type="InterPro" id="IPR008948">
    <property type="entry name" value="L-Aspartase-like"/>
</dbReference>
<dbReference type="Proteomes" id="UP000502498">
    <property type="component" value="Chromosome"/>
</dbReference>
<dbReference type="InterPro" id="IPR020557">
    <property type="entry name" value="Fumarate_lyase_CS"/>
</dbReference>
<evidence type="ECO:0000256" key="2">
    <source>
        <dbReference type="ARBA" id="ARBA00034772"/>
    </source>
</evidence>
<sequence>MADSGSTSACRARGRPCSLPSDPAPIDVGLLSPVTVGSADAVSDAAVLDALVTAEAALARAWGEVAAAPADAVAGISGALGWSGPGQLCIGHGADLGALAEAAVAGGNPVIPLVSALRARVAPEHRAWVHRGATSQDILDSALMLVARRACTDVSAALERAEAALTALARTHRGTVAAARTLGQHAVPTTFGLRAATWLAGVRRAGVRLEAAASTLPAQLGGAAGTLAAAVEAAGHALGDEAARDAAVRLPTLLAAELGLAAPDAPWHTVRWPVTELGDALVQVMDAAGVVAADVVTLSRTEIAEVSEGAAGGSSAMPQKQNPAASVLIRSAAIRAPHLGASLHASAALAVDERPDGAWHAEWPVLRELLRLALGTAATLARLVDGLVIDADAMARNTAASGGLIVAERLSAVAAPLVGPDRLAAIIARANGGDDLRGLLASESALAGLDLDELLDPAHYTGLAGILTDRLTGDTRA</sequence>
<reference evidence="4 5" key="1">
    <citation type="submission" date="2020-05" db="EMBL/GenBank/DDBJ databases">
        <title>Strain PA2F3 complete genome.</title>
        <authorList>
            <person name="Kim Y.-S."/>
            <person name="Kim S.-J."/>
            <person name="Jung H.-k."/>
            <person name="Kim S.-E."/>
            <person name="Kim K.-H."/>
        </authorList>
    </citation>
    <scope>NUCLEOTIDE SEQUENCE [LARGE SCALE GENOMIC DNA]</scope>
    <source>
        <strain evidence="4 5">PA2F3</strain>
    </source>
</reference>
<dbReference type="PRINTS" id="PR00149">
    <property type="entry name" value="FUMRATELYASE"/>
</dbReference>
<dbReference type="Pfam" id="PF00206">
    <property type="entry name" value="Lyase_1"/>
    <property type="match status" value="1"/>
</dbReference>
<accession>A0A7D4TIH2</accession>
<keyword evidence="1 4" id="KW-0456">Lyase</keyword>
<dbReference type="EMBL" id="CP054038">
    <property type="protein sequence ID" value="QKJ20781.1"/>
    <property type="molecule type" value="Genomic_DNA"/>
</dbReference>
<feature type="domain" description="Adenylosuccinate lyase C-terminal" evidence="3">
    <location>
        <begin position="402"/>
        <end position="472"/>
    </location>
</feature>